<reference evidence="1" key="1">
    <citation type="submission" date="2020-10" db="EMBL/GenBank/DDBJ databases">
        <authorList>
            <person name="Muller C M."/>
        </authorList>
    </citation>
    <scope>NUCLEOTIDE SEQUENCE</scope>
    <source>
        <strain evidence="1">THUN-12</strain>
    </source>
</reference>
<comment type="caution">
    <text evidence="1">The sequence shown here is derived from an EMBL/GenBank/DDBJ whole genome shotgun (WGS) entry which is preliminary data.</text>
</comment>
<evidence type="ECO:0000313" key="1">
    <source>
        <dbReference type="EMBL" id="CAD6500355.1"/>
    </source>
</evidence>
<dbReference type="Proteomes" id="UP000683417">
    <property type="component" value="Unassembled WGS sequence"/>
</dbReference>
<dbReference type="EMBL" id="CAJHIT010000003">
    <property type="protein sequence ID" value="CAD6500355.1"/>
    <property type="molecule type" value="Genomic_DNA"/>
</dbReference>
<dbReference type="AlphaFoldDB" id="A0A9W4D2Z9"/>
<accession>A0A9W4D2Z9</accession>
<protein>
    <submittedName>
        <fullName evidence="1">BgTH12-07532</fullName>
    </submittedName>
</protein>
<sequence>MTQPTPRTGRSQCSQIETMTTRIKTSHSCLSFCIELTLRIRKLRPIDTITISLEFKFIYLNLKRHRPLRMSTKLFNAG</sequence>
<gene>
    <name evidence="1" type="ORF">BGTH12_LOCUS1713</name>
</gene>
<evidence type="ECO:0000313" key="2">
    <source>
        <dbReference type="Proteomes" id="UP000683417"/>
    </source>
</evidence>
<proteinExistence type="predicted"/>
<name>A0A9W4D2Z9_BLUGR</name>
<organism evidence="1 2">
    <name type="scientific">Blumeria graminis f. sp. triticale</name>
    <dbReference type="NCBI Taxonomy" id="1689686"/>
    <lineage>
        <taxon>Eukaryota</taxon>
        <taxon>Fungi</taxon>
        <taxon>Dikarya</taxon>
        <taxon>Ascomycota</taxon>
        <taxon>Pezizomycotina</taxon>
        <taxon>Leotiomycetes</taxon>
        <taxon>Erysiphales</taxon>
        <taxon>Erysiphaceae</taxon>
        <taxon>Blumeria</taxon>
    </lineage>
</organism>